<evidence type="ECO:0000313" key="2">
    <source>
        <dbReference type="Proteomes" id="UP000324897"/>
    </source>
</evidence>
<organism evidence="1 2">
    <name type="scientific">Eragrostis curvula</name>
    <name type="common">weeping love grass</name>
    <dbReference type="NCBI Taxonomy" id="38414"/>
    <lineage>
        <taxon>Eukaryota</taxon>
        <taxon>Viridiplantae</taxon>
        <taxon>Streptophyta</taxon>
        <taxon>Embryophyta</taxon>
        <taxon>Tracheophyta</taxon>
        <taxon>Spermatophyta</taxon>
        <taxon>Magnoliopsida</taxon>
        <taxon>Liliopsida</taxon>
        <taxon>Poales</taxon>
        <taxon>Poaceae</taxon>
        <taxon>PACMAD clade</taxon>
        <taxon>Chloridoideae</taxon>
        <taxon>Eragrostideae</taxon>
        <taxon>Eragrostidinae</taxon>
        <taxon>Eragrostis</taxon>
    </lineage>
</organism>
<name>A0A5J9UF86_9POAL</name>
<dbReference type="Gramene" id="TVU21911">
    <property type="protein sequence ID" value="TVU21911"/>
    <property type="gene ID" value="EJB05_31582"/>
</dbReference>
<keyword evidence="2" id="KW-1185">Reference proteome</keyword>
<gene>
    <name evidence="1" type="ORF">EJB05_31582</name>
</gene>
<protein>
    <submittedName>
        <fullName evidence="1">Uncharacterized protein</fullName>
    </submittedName>
</protein>
<sequence>MRSENAFAGAAAATADGAIFFPVTWPDNSHMLHSLFAEVIRYFGLVILDWLRAQALDEIRCQVRTSSTKAIKHACDRTNGEFGQLGISFGG</sequence>
<dbReference type="Proteomes" id="UP000324897">
    <property type="component" value="Unassembled WGS sequence"/>
</dbReference>
<proteinExistence type="predicted"/>
<dbReference type="AlphaFoldDB" id="A0A5J9UF86"/>
<dbReference type="EMBL" id="RWGY01000026">
    <property type="protein sequence ID" value="TVU21911.1"/>
    <property type="molecule type" value="Genomic_DNA"/>
</dbReference>
<comment type="caution">
    <text evidence="1">The sequence shown here is derived from an EMBL/GenBank/DDBJ whole genome shotgun (WGS) entry which is preliminary data.</text>
</comment>
<evidence type="ECO:0000313" key="1">
    <source>
        <dbReference type="EMBL" id="TVU21911.1"/>
    </source>
</evidence>
<accession>A0A5J9UF86</accession>
<reference evidence="1 2" key="1">
    <citation type="journal article" date="2019" name="Sci. Rep.">
        <title>A high-quality genome of Eragrostis curvula grass provides insights into Poaceae evolution and supports new strategies to enhance forage quality.</title>
        <authorList>
            <person name="Carballo J."/>
            <person name="Santos B.A.C.M."/>
            <person name="Zappacosta D."/>
            <person name="Garbus I."/>
            <person name="Selva J.P."/>
            <person name="Gallo C.A."/>
            <person name="Diaz A."/>
            <person name="Albertini E."/>
            <person name="Caccamo M."/>
            <person name="Echenique V."/>
        </authorList>
    </citation>
    <scope>NUCLEOTIDE SEQUENCE [LARGE SCALE GENOMIC DNA]</scope>
    <source>
        <strain evidence="2">cv. Victoria</strain>
        <tissue evidence="1">Leaf</tissue>
    </source>
</reference>